<sequence length="90" mass="10890">MLRAEVDDSWRLQGDVEELWSEYAKLGLAWRCCLVLVVPRVERETKRRMWSFYHQERELDILVSFYGSKELRHHGAWLQRISSKLVKLQK</sequence>
<protein>
    <submittedName>
        <fullName evidence="1">Uncharacterized protein</fullName>
    </submittedName>
</protein>
<accession>A0ABQ5BQU9</accession>
<name>A0ABQ5BQU9_9ASTR</name>
<organism evidence="1 2">
    <name type="scientific">Tanacetum coccineum</name>
    <dbReference type="NCBI Taxonomy" id="301880"/>
    <lineage>
        <taxon>Eukaryota</taxon>
        <taxon>Viridiplantae</taxon>
        <taxon>Streptophyta</taxon>
        <taxon>Embryophyta</taxon>
        <taxon>Tracheophyta</taxon>
        <taxon>Spermatophyta</taxon>
        <taxon>Magnoliopsida</taxon>
        <taxon>eudicotyledons</taxon>
        <taxon>Gunneridae</taxon>
        <taxon>Pentapetalae</taxon>
        <taxon>asterids</taxon>
        <taxon>campanulids</taxon>
        <taxon>Asterales</taxon>
        <taxon>Asteraceae</taxon>
        <taxon>Asteroideae</taxon>
        <taxon>Anthemideae</taxon>
        <taxon>Anthemidinae</taxon>
        <taxon>Tanacetum</taxon>
    </lineage>
</organism>
<comment type="caution">
    <text evidence="1">The sequence shown here is derived from an EMBL/GenBank/DDBJ whole genome shotgun (WGS) entry which is preliminary data.</text>
</comment>
<reference evidence="1" key="2">
    <citation type="submission" date="2022-01" db="EMBL/GenBank/DDBJ databases">
        <authorList>
            <person name="Yamashiro T."/>
            <person name="Shiraishi A."/>
            <person name="Satake H."/>
            <person name="Nakayama K."/>
        </authorList>
    </citation>
    <scope>NUCLEOTIDE SEQUENCE</scope>
</reference>
<reference evidence="1" key="1">
    <citation type="journal article" date="2022" name="Int. J. Mol. Sci.">
        <title>Draft Genome of Tanacetum Coccineum: Genomic Comparison of Closely Related Tanacetum-Family Plants.</title>
        <authorList>
            <person name="Yamashiro T."/>
            <person name="Shiraishi A."/>
            <person name="Nakayama K."/>
            <person name="Satake H."/>
        </authorList>
    </citation>
    <scope>NUCLEOTIDE SEQUENCE</scope>
</reference>
<gene>
    <name evidence="1" type="ORF">Tco_0874873</name>
</gene>
<proteinExistence type="predicted"/>
<dbReference type="Proteomes" id="UP001151760">
    <property type="component" value="Unassembled WGS sequence"/>
</dbReference>
<dbReference type="EMBL" id="BQNB010013453">
    <property type="protein sequence ID" value="GJT16167.1"/>
    <property type="molecule type" value="Genomic_DNA"/>
</dbReference>
<keyword evidence="2" id="KW-1185">Reference proteome</keyword>
<evidence type="ECO:0000313" key="1">
    <source>
        <dbReference type="EMBL" id="GJT16167.1"/>
    </source>
</evidence>
<evidence type="ECO:0000313" key="2">
    <source>
        <dbReference type="Proteomes" id="UP001151760"/>
    </source>
</evidence>